<evidence type="ECO:0000313" key="1">
    <source>
        <dbReference type="EMBL" id="KNZ59044.1"/>
    </source>
</evidence>
<reference evidence="1 2" key="1">
    <citation type="submission" date="2015-08" db="EMBL/GenBank/DDBJ databases">
        <title>Next Generation Sequencing and Analysis of the Genome of Puccinia sorghi L Schw, the Causal Agent of Maize Common Rust.</title>
        <authorList>
            <person name="Rochi L."/>
            <person name="Burguener G."/>
            <person name="Darino M."/>
            <person name="Turjanski A."/>
            <person name="Kreff E."/>
            <person name="Dieguez M.J."/>
            <person name="Sacco F."/>
        </authorList>
    </citation>
    <scope>NUCLEOTIDE SEQUENCE [LARGE SCALE GENOMIC DNA]</scope>
    <source>
        <strain evidence="1 2">RO10H11247</strain>
    </source>
</reference>
<keyword evidence="2" id="KW-1185">Reference proteome</keyword>
<evidence type="ECO:0000313" key="2">
    <source>
        <dbReference type="Proteomes" id="UP000037035"/>
    </source>
</evidence>
<dbReference type="STRING" id="27349.A0A0L6VE90"/>
<organism evidence="1 2">
    <name type="scientific">Puccinia sorghi</name>
    <dbReference type="NCBI Taxonomy" id="27349"/>
    <lineage>
        <taxon>Eukaryota</taxon>
        <taxon>Fungi</taxon>
        <taxon>Dikarya</taxon>
        <taxon>Basidiomycota</taxon>
        <taxon>Pucciniomycotina</taxon>
        <taxon>Pucciniomycetes</taxon>
        <taxon>Pucciniales</taxon>
        <taxon>Pucciniaceae</taxon>
        <taxon>Puccinia</taxon>
    </lineage>
</organism>
<dbReference type="AlphaFoldDB" id="A0A0L6VE90"/>
<proteinExistence type="predicted"/>
<gene>
    <name evidence="1" type="ORF">VP01_1810g5</name>
</gene>
<dbReference type="Proteomes" id="UP000037035">
    <property type="component" value="Unassembled WGS sequence"/>
</dbReference>
<name>A0A0L6VE90_9BASI</name>
<dbReference type="VEuPathDB" id="FungiDB:VP01_1810g5"/>
<dbReference type="EMBL" id="LAVV01006627">
    <property type="protein sequence ID" value="KNZ59044.1"/>
    <property type="molecule type" value="Genomic_DNA"/>
</dbReference>
<dbReference type="OrthoDB" id="3226942at2759"/>
<protein>
    <submittedName>
        <fullName evidence="1">Uncharacterized protein</fullName>
    </submittedName>
</protein>
<comment type="caution">
    <text evidence="1">The sequence shown here is derived from an EMBL/GenBank/DDBJ whole genome shotgun (WGS) entry which is preliminary data.</text>
</comment>
<accession>A0A0L6VE90</accession>
<sequence length="232" mass="26911">MVKHWDPLVDITALMESVIKLIEEDHVTANQTLIRILQPIIDAIGDLEHSEKTLADICKQLITMYRKINDSPTFKGLERDPIQGFSSSRFNQLILSCNLPLQLQINQQAFQNISIGILEIFPHYAGKLAITCLPPPKMISQLKLQLLQRDKNMKAYNLFITPAKLEEFVFTKEQNEVISSWKEAFMNMLFDFDFFECSFPQVNKNIVEISNKKAERNVYTDSNWDLQELWIS</sequence>